<keyword evidence="5 14" id="KW-0347">Helicase</keyword>
<dbReference type="GO" id="GO:0005524">
    <property type="term" value="F:ATP binding"/>
    <property type="evidence" value="ECO:0007669"/>
    <property type="project" value="UniProtKB-KW"/>
</dbReference>
<feature type="region of interest" description="Disordered" evidence="11">
    <location>
        <begin position="84"/>
        <end position="112"/>
    </location>
</feature>
<keyword evidence="8" id="KW-0539">Nucleus</keyword>
<evidence type="ECO:0000256" key="3">
    <source>
        <dbReference type="ARBA" id="ARBA00022763"/>
    </source>
</evidence>
<protein>
    <submittedName>
        <fullName evidence="14">Helicase POLQ-like</fullName>
    </submittedName>
</protein>
<dbReference type="GO" id="GO:0005634">
    <property type="term" value="C:nucleus"/>
    <property type="evidence" value="ECO:0007669"/>
    <property type="project" value="UniProtKB-SubCell"/>
</dbReference>
<comment type="caution">
    <text evidence="14">The sequence shown here is derived from an EMBL/GenBank/DDBJ whole genome shotgun (WGS) entry which is preliminary data.</text>
</comment>
<proteinExistence type="predicted"/>
<keyword evidence="7" id="KW-0234">DNA repair</keyword>
<dbReference type="Gene3D" id="1.10.150.20">
    <property type="entry name" value="5' to 3' exonuclease, C-terminal subdomain"/>
    <property type="match status" value="1"/>
</dbReference>
<dbReference type="PROSITE" id="PS51192">
    <property type="entry name" value="HELICASE_ATP_BIND_1"/>
    <property type="match status" value="1"/>
</dbReference>
<dbReference type="Proteomes" id="UP001152320">
    <property type="component" value="Chromosome 17"/>
</dbReference>
<evidence type="ECO:0000256" key="10">
    <source>
        <dbReference type="SAM" id="Coils"/>
    </source>
</evidence>
<evidence type="ECO:0000259" key="12">
    <source>
        <dbReference type="PROSITE" id="PS51192"/>
    </source>
</evidence>
<dbReference type="CDD" id="cd18026">
    <property type="entry name" value="DEXHc_POLQ-like"/>
    <property type="match status" value="1"/>
</dbReference>
<dbReference type="FunFam" id="3.40.50.300:FF:001293">
    <property type="entry name" value="helicase POLQ-like isoform X5"/>
    <property type="match status" value="1"/>
</dbReference>
<dbReference type="Pfam" id="PF00270">
    <property type="entry name" value="DEAD"/>
    <property type="match status" value="1"/>
</dbReference>
<dbReference type="InterPro" id="IPR050474">
    <property type="entry name" value="Hel308_SKI2-like"/>
</dbReference>
<dbReference type="GO" id="GO:0003676">
    <property type="term" value="F:nucleic acid binding"/>
    <property type="evidence" value="ECO:0007669"/>
    <property type="project" value="InterPro"/>
</dbReference>
<evidence type="ECO:0000259" key="13">
    <source>
        <dbReference type="PROSITE" id="PS51194"/>
    </source>
</evidence>
<dbReference type="InterPro" id="IPR048960">
    <property type="entry name" value="POLQ-like_helical"/>
</dbReference>
<feature type="domain" description="Helicase ATP-binding" evidence="12">
    <location>
        <begin position="399"/>
        <end position="571"/>
    </location>
</feature>
<feature type="region of interest" description="Disordered" evidence="11">
    <location>
        <begin position="1"/>
        <end position="59"/>
    </location>
</feature>
<evidence type="ECO:0000256" key="9">
    <source>
        <dbReference type="ARBA" id="ARBA00048988"/>
    </source>
</evidence>
<evidence type="ECO:0000256" key="8">
    <source>
        <dbReference type="ARBA" id="ARBA00023242"/>
    </source>
</evidence>
<dbReference type="InterPro" id="IPR014001">
    <property type="entry name" value="Helicase_ATP-bd"/>
</dbReference>
<dbReference type="CDD" id="cd18795">
    <property type="entry name" value="SF2_C_Ski2"/>
    <property type="match status" value="1"/>
</dbReference>
<evidence type="ECO:0000313" key="15">
    <source>
        <dbReference type="Proteomes" id="UP001152320"/>
    </source>
</evidence>
<evidence type="ECO:0000256" key="1">
    <source>
        <dbReference type="ARBA" id="ARBA00004123"/>
    </source>
</evidence>
<organism evidence="14 15">
    <name type="scientific">Holothuria leucospilota</name>
    <name type="common">Black long sea cucumber</name>
    <name type="synonym">Mertensiothuria leucospilota</name>
    <dbReference type="NCBI Taxonomy" id="206669"/>
    <lineage>
        <taxon>Eukaryota</taxon>
        <taxon>Metazoa</taxon>
        <taxon>Echinodermata</taxon>
        <taxon>Eleutherozoa</taxon>
        <taxon>Echinozoa</taxon>
        <taxon>Holothuroidea</taxon>
        <taxon>Aspidochirotacea</taxon>
        <taxon>Aspidochirotida</taxon>
        <taxon>Holothuriidae</taxon>
        <taxon>Holothuria</taxon>
    </lineage>
</organism>
<dbReference type="FunFam" id="1.10.150.20:FF:000058">
    <property type="entry name" value="Helicase, POLQ like"/>
    <property type="match status" value="1"/>
</dbReference>
<dbReference type="GO" id="GO:0006281">
    <property type="term" value="P:DNA repair"/>
    <property type="evidence" value="ECO:0007669"/>
    <property type="project" value="UniProtKB-KW"/>
</dbReference>
<dbReference type="OrthoDB" id="2320933at2759"/>
<accession>A0A9Q1BF39</accession>
<comment type="subcellular location">
    <subcellularLocation>
        <location evidence="1">Nucleus</location>
    </subcellularLocation>
</comment>
<dbReference type="SUPFAM" id="SSF52540">
    <property type="entry name" value="P-loop containing nucleoside triphosphate hydrolases"/>
    <property type="match status" value="1"/>
</dbReference>
<evidence type="ECO:0000256" key="4">
    <source>
        <dbReference type="ARBA" id="ARBA00022801"/>
    </source>
</evidence>
<keyword evidence="10" id="KW-0175">Coiled coil</keyword>
<sequence length="1150" mass="129250">MSKPSRKALSSQKYRSHSHRPRQRKQTTIEEQLPEKDIGQISGEQCKSRDKKTSELTKLEEWGDDSLYDDLDIDSLIAHSQQCQNYQTTHTDKGSQSGDGKTSKSLNRDPTITSGIPLVNDVILSGSPELFDTSSNDSHASVVLIKAQQDDAKRFDIITHDAPHQFQAHQNCDDKDWYQKKEDRDKKKVGRDVKTGMMSSQIFASETSASLTGINSGEENNFCGDKQEREVILESEIWFEEKNLKRKLPQDFSCSNVNSKSNFIQSDHKERLDSLPELTTELESLRNSSSDIHRKELNGIQPAETVAASSPCLSLGSRFKQKLQKNVNAITPTSSREIRAIRKANVDQAIQEMAKVEMDCGDNKDIGPFYGLPTRVQELLTLHRGITKLYDWQHTCLSLTSVQSGKNLIYSLPTSGGKTLVAEILIFQQLLCHRKDAMLILPYVSIVQEKVSSLSVLAVELGFLVEEYAGTKGAIPPRRRRKKNTLFVCTIEKAHSLINSLITEKRIDSVGLVVVDELHMLGDGSRRGASLEATLSKLRYLGMSQIIGMSATLSDIEDLCHFLDAEVYTSQFRPVELTEFIKIGDALYEVNTKALCPDDRFTHSRNVVFPYNNAMQKNDPDHLIGLALEVIPYNSCLIFCATKKNCQSVAQLICKYMPRNVSKKILAHNTKEKEELLLSLRRECDDHLCSTLKKTVPYGIAYHHSGLTMDERKLIEEAYNQGTLCLLACTSTLAAGVNLPAKRVVLRSPYIAKDLLTRSRYKQMVGRAGRAGLDSSGESILIVQERDRRQVADMLNSPLEGCHSSLLHDDGKGLRSLILSLIALELTSSREDVHRFMSNTLLGVQAVTSQVDYVSQTEGALQQLIEQHLIKENKSDESQQLLLKVTNIGKAAFKGAIDIDQCNQLYQDLQEVCAQGMVLANNLHLLFLVTPYDQIQSITPDWFIFDRQFSTLGEAEMKVAELIGITEHYVKNKVTGVSSRKFTDHSEQRANRFYLALMLWNILNRKSIWQVAERFEVSRGFVQSLFTSAASFASSIQRFCEDLPQFWAIHQLLGKVTYDLSYCATADLLPLLEVSGVKQGRARQLVNAGYKTLRHLAFANPETLVRDIEHLPKRVAKEIISAAKLELAERAEALKEEAEEMMMSPSPLRH</sequence>
<dbReference type="InterPro" id="IPR046931">
    <property type="entry name" value="HTH_61"/>
</dbReference>
<evidence type="ECO:0000256" key="5">
    <source>
        <dbReference type="ARBA" id="ARBA00022806"/>
    </source>
</evidence>
<name>A0A9Q1BF39_HOLLE</name>
<keyword evidence="3" id="KW-0227">DNA damage</keyword>
<dbReference type="Gene3D" id="3.40.50.300">
    <property type="entry name" value="P-loop containing nucleotide triphosphate hydrolases"/>
    <property type="match status" value="2"/>
</dbReference>
<dbReference type="InterPro" id="IPR027417">
    <property type="entry name" value="P-loop_NTPase"/>
</dbReference>
<dbReference type="SUPFAM" id="SSF158702">
    <property type="entry name" value="Sec63 N-terminal domain-like"/>
    <property type="match status" value="1"/>
</dbReference>
<keyword evidence="2" id="KW-0547">Nucleotide-binding</keyword>
<keyword evidence="15" id="KW-1185">Reference proteome</keyword>
<dbReference type="SMART" id="SM00490">
    <property type="entry name" value="HELICc"/>
    <property type="match status" value="1"/>
</dbReference>
<dbReference type="Pfam" id="PF20470">
    <property type="entry name" value="HTH_61"/>
    <property type="match status" value="1"/>
</dbReference>
<dbReference type="InterPro" id="IPR001650">
    <property type="entry name" value="Helicase_C-like"/>
</dbReference>
<dbReference type="PANTHER" id="PTHR47961">
    <property type="entry name" value="DNA POLYMERASE THETA, PUTATIVE (AFU_ORTHOLOGUE AFUA_1G05260)-RELATED"/>
    <property type="match status" value="1"/>
</dbReference>
<evidence type="ECO:0000256" key="7">
    <source>
        <dbReference type="ARBA" id="ARBA00023204"/>
    </source>
</evidence>
<dbReference type="PROSITE" id="PS51194">
    <property type="entry name" value="HELICASE_CTER"/>
    <property type="match status" value="1"/>
</dbReference>
<evidence type="ECO:0000256" key="11">
    <source>
        <dbReference type="SAM" id="MobiDB-lite"/>
    </source>
</evidence>
<dbReference type="Pfam" id="PF21099">
    <property type="entry name" value="POLQ_helical"/>
    <property type="match status" value="1"/>
</dbReference>
<keyword evidence="6" id="KW-0067">ATP-binding</keyword>
<reference evidence="14" key="1">
    <citation type="submission" date="2021-10" db="EMBL/GenBank/DDBJ databases">
        <title>Tropical sea cucumber genome reveals ecological adaptation and Cuvierian tubules defense mechanism.</title>
        <authorList>
            <person name="Chen T."/>
        </authorList>
    </citation>
    <scope>NUCLEOTIDE SEQUENCE</scope>
    <source>
        <strain evidence="14">Nanhai2018</strain>
        <tissue evidence="14">Muscle</tissue>
    </source>
</reference>
<feature type="domain" description="Helicase C-terminal" evidence="13">
    <location>
        <begin position="660"/>
        <end position="810"/>
    </location>
</feature>
<dbReference type="InterPro" id="IPR036390">
    <property type="entry name" value="WH_DNA-bd_sf"/>
</dbReference>
<dbReference type="GO" id="GO:0043138">
    <property type="term" value="F:3'-5' DNA helicase activity"/>
    <property type="evidence" value="ECO:0007669"/>
    <property type="project" value="UniProtKB-EC"/>
</dbReference>
<dbReference type="Gene3D" id="1.10.3380.20">
    <property type="match status" value="1"/>
</dbReference>
<dbReference type="Pfam" id="PF00271">
    <property type="entry name" value="Helicase_C"/>
    <property type="match status" value="1"/>
</dbReference>
<evidence type="ECO:0000313" key="14">
    <source>
        <dbReference type="EMBL" id="KAJ8025431.1"/>
    </source>
</evidence>
<comment type="catalytic activity">
    <reaction evidence="9">
        <text>ATP + H2O = ADP + phosphate + H(+)</text>
        <dbReference type="Rhea" id="RHEA:13065"/>
        <dbReference type="ChEBI" id="CHEBI:15377"/>
        <dbReference type="ChEBI" id="CHEBI:15378"/>
        <dbReference type="ChEBI" id="CHEBI:30616"/>
        <dbReference type="ChEBI" id="CHEBI:43474"/>
        <dbReference type="ChEBI" id="CHEBI:456216"/>
        <dbReference type="EC" id="5.6.2.4"/>
    </reaction>
</comment>
<dbReference type="FunFam" id="3.40.50.300:FF:000813">
    <property type="entry name" value="helicase POLQ-like isoform X1"/>
    <property type="match status" value="1"/>
</dbReference>
<keyword evidence="4" id="KW-0378">Hydrolase</keyword>
<dbReference type="InterPro" id="IPR011545">
    <property type="entry name" value="DEAD/DEAH_box_helicase_dom"/>
</dbReference>
<dbReference type="SUPFAM" id="SSF46785">
    <property type="entry name" value="Winged helix' DNA-binding domain"/>
    <property type="match status" value="1"/>
</dbReference>
<feature type="compositionally biased region" description="Basic residues" evidence="11">
    <location>
        <begin position="14"/>
        <end position="25"/>
    </location>
</feature>
<dbReference type="PANTHER" id="PTHR47961:SF12">
    <property type="entry name" value="HELICASE POLQ-LIKE"/>
    <property type="match status" value="1"/>
</dbReference>
<feature type="coiled-coil region" evidence="10">
    <location>
        <begin position="1117"/>
        <end position="1144"/>
    </location>
</feature>
<dbReference type="GO" id="GO:0016787">
    <property type="term" value="F:hydrolase activity"/>
    <property type="evidence" value="ECO:0007669"/>
    <property type="project" value="UniProtKB-KW"/>
</dbReference>
<dbReference type="AlphaFoldDB" id="A0A9Q1BF39"/>
<gene>
    <name evidence="14" type="ORF">HOLleu_32981</name>
</gene>
<dbReference type="EMBL" id="JAIZAY010000017">
    <property type="protein sequence ID" value="KAJ8025431.1"/>
    <property type="molecule type" value="Genomic_DNA"/>
</dbReference>
<evidence type="ECO:0000256" key="6">
    <source>
        <dbReference type="ARBA" id="ARBA00022840"/>
    </source>
</evidence>
<evidence type="ECO:0000256" key="2">
    <source>
        <dbReference type="ARBA" id="ARBA00022741"/>
    </source>
</evidence>
<feature type="compositionally biased region" description="Basic and acidic residues" evidence="11">
    <location>
        <begin position="46"/>
        <end position="59"/>
    </location>
</feature>
<dbReference type="SMART" id="SM00487">
    <property type="entry name" value="DEXDc"/>
    <property type="match status" value="1"/>
</dbReference>